<dbReference type="EC" id="2.4.2.64" evidence="7"/>
<keyword evidence="3 11" id="KW-0808">Transferase</keyword>
<dbReference type="NCBIfam" id="TIGR00449">
    <property type="entry name" value="tgt_general"/>
    <property type="match status" value="1"/>
</dbReference>
<dbReference type="Gene3D" id="1.10.20.10">
    <property type="entry name" value="Histone, subunit A"/>
    <property type="match status" value="1"/>
</dbReference>
<dbReference type="GO" id="GO:0006352">
    <property type="term" value="P:DNA-templated transcription initiation"/>
    <property type="evidence" value="ECO:0007669"/>
    <property type="project" value="InterPro"/>
</dbReference>
<dbReference type="GO" id="GO:0008479">
    <property type="term" value="F:tRNA-guanosine(34) queuine transglycosylase activity"/>
    <property type="evidence" value="ECO:0007669"/>
    <property type="project" value="UniProtKB-EC"/>
</dbReference>
<evidence type="ECO:0000256" key="4">
    <source>
        <dbReference type="ARBA" id="ARBA00022694"/>
    </source>
</evidence>
<dbReference type="InterPro" id="IPR001753">
    <property type="entry name" value="Enoyl-CoA_hydra/iso"/>
</dbReference>
<feature type="region of interest" description="Disordered" evidence="8">
    <location>
        <begin position="1737"/>
        <end position="1768"/>
    </location>
</feature>
<reference evidence="11" key="1">
    <citation type="submission" date="2017-04" db="EMBL/GenBank/DDBJ databases">
        <title>Population genomics of picophytoplankton unveils novel chromosome hypervariability.</title>
        <authorList>
            <consortium name="DOE Joint Genome Institute"/>
            <person name="Blanc-Mathieu R."/>
            <person name="Krasovec M."/>
            <person name="Hebrard M."/>
            <person name="Yau S."/>
            <person name="Desgranges E."/>
            <person name="Martin J."/>
            <person name="Schackwitz W."/>
            <person name="Kuo A."/>
            <person name="Salin G."/>
            <person name="Donnadieu C."/>
            <person name="Desdevises Y."/>
            <person name="Sanchez-Ferandin S."/>
            <person name="Moreau H."/>
            <person name="Rivals E."/>
            <person name="Grigoriev I.V."/>
            <person name="Grimsley N."/>
            <person name="Eyre-Walker A."/>
            <person name="Piganeau G."/>
        </authorList>
    </citation>
    <scope>NUCLEOTIDE SEQUENCE [LARGE SCALE GENOMIC DNA]</scope>
    <source>
        <strain evidence="11">RCC 1115</strain>
    </source>
</reference>
<dbReference type="GO" id="GO:0005829">
    <property type="term" value="C:cytosol"/>
    <property type="evidence" value="ECO:0007669"/>
    <property type="project" value="TreeGrafter"/>
</dbReference>
<sequence>QKKQTVEEQQAALKQREAAQARLVAAQQAAAAAAAVAGKRGDDGGHALTKDELQDMLKEFAPGLEFDSAVEDVLLEIVDDFVDTVLDHSLMLAKHRGSEEIEPKDVLMHLERQRFDSTRRRGWTCTRIAWPPCADPSPRPQRRKMRPRSKLSSPPSAPRKRVVTPRAPENVTQSCNLEARKVYKIHETHALVDHTSSSFNSMFGIPLLMGNFLPLSGQTSVPSSTCTSKRASPAPISLAAFTKAAHSIFGSMCTKNSALNSVSVSLVSLTTIFSGNPFTTPYTRSRSLVRQSSLIHRRIHRDRIRPLAPTRGRPRSTARVPSVASRANPAAGLAHRYTRACCAPTIASPRALPSPNDAPLSVDRARARSTIFAAPPHLVTRVVVVGSLAMTQARPSDGSEPASDLARARAIARDRVDGQSLTSGERVAIVPKAWFDAFSRACSAMEASAEAMEAPMMSTIDVTSLLGDDAMTMTTSAVSEVDAALRPGLREGEDFEIVRASAMEAFERWYGHAEGSRSIYRTCVERNGRLVVDVYGIVVRAKLGEAADEVTRRLELPKGSEARELVLACKAAFEELREVDEDDIRVSDYLFQNRGEVLTNLPKKSLEDFHLLPDQEVLVETKADDRWPDDGNSVIALPAVSDDDSMDHTKLGCDVSLTPKNDVSTCADAAMVGTRGKAGLSNLGNTCFMNSALQCLSHSSLLTDYFLSDKYEGDINTDNPIGMGGELAKEYANLIGALWRDGALTVTPRKFKHSLARFAPQFSGYMQQDAQELLAFLLDGLHEDLNRVKRKPYVEERDADGRTDEDVAHESWEAHLARNDSCIVDTFQGQYRSTLVCPSCSNKSVKFDPFMYLSIPVPSVGERVIKVTLISYGDEISAVTYALKLPKLGELATLFSALCEVADVDTMDERLVLCEVYNHRLEKTLSNMTMPLSDIRERDTIFAHRLPVLNDDEVSETIDTVLVQRKHQNASQNKTPYSHASPLATSTLVRFGFPWIVPVTVPKGKKPGAEQARRIESIVEKYSAKYARTIAMEQPSSPSASGDGSFDSAPVHRTTNDGDLRAFKLRYTNKSASASFHDYGSGDPATDSHEMSYIVGTTMHCVAIDWSPKALSHSYDDELFEQDVDEHVSVKENALDRTSMQGMPLSACLEAFIQEEPLGEDDMWYCKQCKEHVPALKKLDLWRMPPILVMHLKRFSYSRIYRDKIDTLVHFPLNDLDMSPYVLANASSGPAPVYDLYAVVNHFGGMGGGHYTAYTRHAEEGTWHLYDDSRCTPVESTAALNNKAAYVVFYKRRDVPTRHAMSRHGSICNLEEMSQDTKMDCTYINIVRLCSSFAQPSPRSSLAVASFDSCAMSTTRDDSPSTASTSPLTFDVIAVDGRARATSLKLPHHDCLTPMFMPVGTQGSVKGLTSAQLEDIGCQVILGNTYHLGNRPGPEILRKAGGLHGFMNWRRAMLTDSGGFQMVSLLDLADITEEGVTFQSPIDGKPMLLTPERSIEIQNDIGADIIMALDDVVSSVTADRARFEEATHRTTRWIDRCINAHQRPHEQCLFGIVQGGLDLELRDLSLEGLLARGDALPGMAVGGLAGGESKEDFVRVVSHCTAKLPAHKPRYVMGVGYPLDLVICTALGADMYDCVYPTRTARFGTALVPEGVLRLKNAACANDHRPIDETCDCLTCKTYTRADLHEIATREPRAAQLLTIHNLRYQMRLCAAMHRSIIEQRFADFVRDFIKKQFPDDAAPDWYRPPDASHPPSPHSSPRMGTGASKIASSVAPAATKRALPRAGAATVAPYVPDAVDVDRNVRAPVERSGGKDVKLTEMMSKLTVRAEDVSAVEFGYASTTSRAKKRIDRAAETLMKPMVLLDALARHRASGFEASAVSDIARERPRVSERVLQETMENFRAHVFEEVEDERWPGRKARVGRWESTVSIARVSVAVAEATMPSQSGIRVERIPGSPRAILWLEREPVNSMTLEFWRALSNAFDALERDETVCATAESALMRDGLKRAVFTAGNDVTELYAPRTTRKRYREFWLTQTKFLARLLKSRLATVCAIRGACPAGGCVVALCCDYRVQTTEGTLGLNEVALGISVPKYWAELFLDRCNDRVKGESLLQRGVLIRPAEALGIGLIDEVVGEGALMASASSVMDRYLKVPPGARATTKQTIRSEFSARWESYAEEEAKGGWKMLNNPHIVKALGGVLMKLSGGKAKL</sequence>
<dbReference type="CDD" id="cd06558">
    <property type="entry name" value="crotonase-like"/>
    <property type="match status" value="1"/>
</dbReference>
<feature type="region of interest" description="Disordered" evidence="8">
    <location>
        <begin position="1033"/>
        <end position="1053"/>
    </location>
</feature>
<dbReference type="SUPFAM" id="SSF47113">
    <property type="entry name" value="Histone-fold"/>
    <property type="match status" value="1"/>
</dbReference>
<evidence type="ECO:0000256" key="3">
    <source>
        <dbReference type="ARBA" id="ARBA00022679"/>
    </source>
</evidence>
<evidence type="ECO:0000256" key="1">
    <source>
        <dbReference type="ARBA" id="ARBA00009085"/>
    </source>
</evidence>
<dbReference type="PROSITE" id="PS00973">
    <property type="entry name" value="USP_2"/>
    <property type="match status" value="1"/>
</dbReference>
<dbReference type="InterPro" id="IPR038765">
    <property type="entry name" value="Papain-like_cys_pep_sf"/>
</dbReference>
<accession>A0A1Y5HZE8</accession>
<dbReference type="Pfam" id="PF00378">
    <property type="entry name" value="ECH_1"/>
    <property type="match status" value="1"/>
</dbReference>
<dbReference type="SUPFAM" id="SSF52096">
    <property type="entry name" value="ClpP/crotonase"/>
    <property type="match status" value="1"/>
</dbReference>
<dbReference type="InterPro" id="IPR035927">
    <property type="entry name" value="DUSP-like_sf"/>
</dbReference>
<evidence type="ECO:0000259" key="9">
    <source>
        <dbReference type="PROSITE" id="PS50235"/>
    </source>
</evidence>
<evidence type="ECO:0000256" key="2">
    <source>
        <dbReference type="ARBA" id="ARBA00022676"/>
    </source>
</evidence>
<dbReference type="Pfam" id="PF01702">
    <property type="entry name" value="TGT"/>
    <property type="match status" value="1"/>
</dbReference>
<dbReference type="GO" id="GO:0006400">
    <property type="term" value="P:tRNA modification"/>
    <property type="evidence" value="ECO:0007669"/>
    <property type="project" value="InterPro"/>
</dbReference>
<dbReference type="Gene3D" id="3.30.2230.10">
    <property type="entry name" value="DUSP-like"/>
    <property type="match status" value="1"/>
</dbReference>
<dbReference type="Pfam" id="PF03847">
    <property type="entry name" value="TFIID_20kDa"/>
    <property type="match status" value="1"/>
</dbReference>
<keyword evidence="4" id="KW-0819">tRNA processing</keyword>
<feature type="compositionally biased region" description="Basic residues" evidence="8">
    <location>
        <begin position="140"/>
        <end position="149"/>
    </location>
</feature>
<dbReference type="Pfam" id="PF00443">
    <property type="entry name" value="UCH"/>
    <property type="match status" value="1"/>
</dbReference>
<dbReference type="CDD" id="cd07981">
    <property type="entry name" value="HFD_TAF12"/>
    <property type="match status" value="1"/>
</dbReference>
<dbReference type="GO" id="GO:0005669">
    <property type="term" value="C:transcription factor TFIID complex"/>
    <property type="evidence" value="ECO:0007669"/>
    <property type="project" value="InterPro"/>
</dbReference>
<dbReference type="InterPro" id="IPR018200">
    <property type="entry name" value="USP_CS"/>
</dbReference>
<feature type="domain" description="DUSP" evidence="10">
    <location>
        <begin position="403"/>
        <end position="524"/>
    </location>
</feature>
<dbReference type="PROSITE" id="PS00972">
    <property type="entry name" value="USP_1"/>
    <property type="match status" value="1"/>
</dbReference>
<organism evidence="11">
    <name type="scientific">Ostreococcus tauri</name>
    <name type="common">Marine green alga</name>
    <dbReference type="NCBI Taxonomy" id="70448"/>
    <lineage>
        <taxon>Eukaryota</taxon>
        <taxon>Viridiplantae</taxon>
        <taxon>Chlorophyta</taxon>
        <taxon>Mamiellophyceae</taxon>
        <taxon>Mamiellales</taxon>
        <taxon>Bathycoccaceae</taxon>
        <taxon>Ostreococcus</taxon>
    </lineage>
</organism>
<evidence type="ECO:0000256" key="6">
    <source>
        <dbReference type="ARBA" id="ARBA00022833"/>
    </source>
</evidence>
<dbReference type="InterPro" id="IPR009072">
    <property type="entry name" value="Histone-fold"/>
</dbReference>
<dbReference type="Gene3D" id="3.20.20.105">
    <property type="entry name" value="Queuine tRNA-ribosyltransferase-like"/>
    <property type="match status" value="1"/>
</dbReference>
<dbReference type="GO" id="GO:0046872">
    <property type="term" value="F:metal ion binding"/>
    <property type="evidence" value="ECO:0007669"/>
    <property type="project" value="UniProtKB-KW"/>
</dbReference>
<dbReference type="GO" id="GO:0004843">
    <property type="term" value="F:cysteine-type deubiquitinase activity"/>
    <property type="evidence" value="ECO:0007669"/>
    <property type="project" value="InterPro"/>
</dbReference>
<dbReference type="InterPro" id="IPR002616">
    <property type="entry name" value="tRNA_ribo_trans-like"/>
</dbReference>
<dbReference type="eggNOG" id="KOG1870">
    <property type="taxonomic scope" value="Eukaryota"/>
</dbReference>
<protein>
    <recommendedName>
        <fullName evidence="7">tRNA-guanosine(34) queuine transglycosylase</fullName>
        <ecNumber evidence="7">2.4.2.64</ecNumber>
    </recommendedName>
</protein>
<evidence type="ECO:0000259" key="10">
    <source>
        <dbReference type="PROSITE" id="PS51283"/>
    </source>
</evidence>
<name>A0A1Y5HZE8_OSTTA</name>
<dbReference type="PROSITE" id="PS50235">
    <property type="entry name" value="USP_3"/>
    <property type="match status" value="1"/>
</dbReference>
<comment type="similarity">
    <text evidence="1">Belongs to the peptidase C19 family.</text>
</comment>
<dbReference type="InterPro" id="IPR029045">
    <property type="entry name" value="ClpP/crotonase-like_dom_sf"/>
</dbReference>
<keyword evidence="6" id="KW-0862">Zinc</keyword>
<dbReference type="PANTHER" id="PTHR43530:SF1">
    <property type="entry name" value="QUEUINE TRNA-RIBOSYLTRANSFERASE CATALYTIC SUBUNIT 1"/>
    <property type="match status" value="1"/>
</dbReference>
<evidence type="ECO:0000256" key="7">
    <source>
        <dbReference type="ARBA" id="ARBA00024223"/>
    </source>
</evidence>
<dbReference type="HAMAP" id="MF_00168">
    <property type="entry name" value="Q_tRNA_Tgt"/>
    <property type="match status" value="1"/>
</dbReference>
<dbReference type="Gene3D" id="3.90.70.10">
    <property type="entry name" value="Cysteine proteinases"/>
    <property type="match status" value="2"/>
</dbReference>
<dbReference type="SUPFAM" id="SSF51713">
    <property type="entry name" value="tRNA-guanine transglycosylase"/>
    <property type="match status" value="1"/>
</dbReference>
<gene>
    <name evidence="11" type="ORF">BE221DRAFT_62139</name>
</gene>
<dbReference type="SUPFAM" id="SSF143791">
    <property type="entry name" value="DUSP-like"/>
    <property type="match status" value="1"/>
</dbReference>
<evidence type="ECO:0000256" key="8">
    <source>
        <dbReference type="SAM" id="MobiDB-lite"/>
    </source>
</evidence>
<evidence type="ECO:0000256" key="5">
    <source>
        <dbReference type="ARBA" id="ARBA00022723"/>
    </source>
</evidence>
<evidence type="ECO:0000313" key="11">
    <source>
        <dbReference type="EMBL" id="OUS42651.1"/>
    </source>
</evidence>
<dbReference type="EMBL" id="KZ155838">
    <property type="protein sequence ID" value="OUS42651.1"/>
    <property type="molecule type" value="Genomic_DNA"/>
</dbReference>
<dbReference type="PROSITE" id="PS51283">
    <property type="entry name" value="DUSP"/>
    <property type="match status" value="1"/>
</dbReference>
<dbReference type="GO" id="GO:0016579">
    <property type="term" value="P:protein deubiquitination"/>
    <property type="evidence" value="ECO:0007669"/>
    <property type="project" value="InterPro"/>
</dbReference>
<dbReference type="CDD" id="cd02674">
    <property type="entry name" value="Peptidase_C19R"/>
    <property type="match status" value="1"/>
</dbReference>
<dbReference type="InterPro" id="IPR001394">
    <property type="entry name" value="Peptidase_C19_UCH"/>
</dbReference>
<dbReference type="InterPro" id="IPR003228">
    <property type="entry name" value="TFIID_TAF12_dom"/>
</dbReference>
<dbReference type="SUPFAM" id="SSF54001">
    <property type="entry name" value="Cysteine proteinases"/>
    <property type="match status" value="1"/>
</dbReference>
<feature type="non-terminal residue" evidence="11">
    <location>
        <position position="1"/>
    </location>
</feature>
<dbReference type="Gene3D" id="3.90.226.10">
    <property type="entry name" value="2-enoyl-CoA Hydratase, Chain A, domain 1"/>
    <property type="match status" value="1"/>
</dbReference>
<dbReference type="InterPro" id="IPR028889">
    <property type="entry name" value="USP"/>
</dbReference>
<feature type="domain" description="USP" evidence="9">
    <location>
        <begin position="678"/>
        <end position="1293"/>
    </location>
</feature>
<dbReference type="InterPro" id="IPR006615">
    <property type="entry name" value="Pept_C19_DUSP"/>
</dbReference>
<dbReference type="Proteomes" id="UP000195557">
    <property type="component" value="Unassembled WGS sequence"/>
</dbReference>
<keyword evidence="2" id="KW-0328">Glycosyltransferase</keyword>
<dbReference type="GO" id="GO:0046982">
    <property type="term" value="F:protein heterodimerization activity"/>
    <property type="evidence" value="ECO:0007669"/>
    <property type="project" value="InterPro"/>
</dbReference>
<dbReference type="InterPro" id="IPR004803">
    <property type="entry name" value="TGT"/>
</dbReference>
<dbReference type="InterPro" id="IPR036511">
    <property type="entry name" value="TGT-like_sf"/>
</dbReference>
<dbReference type="PANTHER" id="PTHR43530">
    <property type="entry name" value="QUEUINE TRNA-RIBOSYLTRANSFERASE CATALYTIC SUBUNIT 1"/>
    <property type="match status" value="1"/>
</dbReference>
<proteinExistence type="inferred from homology"/>
<feature type="region of interest" description="Disordered" evidence="8">
    <location>
        <begin position="129"/>
        <end position="171"/>
    </location>
</feature>
<keyword evidence="5" id="KW-0479">Metal-binding</keyword>
<dbReference type="NCBIfam" id="TIGR00430">
    <property type="entry name" value="Q_tRNA_tgt"/>
    <property type="match status" value="1"/>
</dbReference>